<keyword evidence="1" id="KW-1133">Transmembrane helix</keyword>
<keyword evidence="1" id="KW-0472">Membrane</keyword>
<evidence type="ECO:0000313" key="3">
    <source>
        <dbReference type="EMBL" id="KGE86139.1"/>
    </source>
</evidence>
<name>A0A098S182_9BACT</name>
<protein>
    <recommendedName>
        <fullName evidence="2">Transglutaminase-like domain-containing protein</fullName>
    </recommendedName>
</protein>
<organism evidence="3 4">
    <name type="scientific">Phaeodactylibacter xiamenensis</name>
    <dbReference type="NCBI Taxonomy" id="1524460"/>
    <lineage>
        <taxon>Bacteria</taxon>
        <taxon>Pseudomonadati</taxon>
        <taxon>Bacteroidota</taxon>
        <taxon>Saprospiria</taxon>
        <taxon>Saprospirales</taxon>
        <taxon>Haliscomenobacteraceae</taxon>
        <taxon>Phaeodactylibacter</taxon>
    </lineage>
</organism>
<dbReference type="Proteomes" id="UP000029736">
    <property type="component" value="Unassembled WGS sequence"/>
</dbReference>
<feature type="domain" description="Transglutaminase-like" evidence="2">
    <location>
        <begin position="85"/>
        <end position="179"/>
    </location>
</feature>
<feature type="transmembrane region" description="Helical" evidence="1">
    <location>
        <begin position="12"/>
        <end position="32"/>
    </location>
</feature>
<dbReference type="PROSITE" id="PS51257">
    <property type="entry name" value="PROKAR_LIPOPROTEIN"/>
    <property type="match status" value="1"/>
</dbReference>
<evidence type="ECO:0000259" key="2">
    <source>
        <dbReference type="Pfam" id="PF01841"/>
    </source>
</evidence>
<evidence type="ECO:0000313" key="4">
    <source>
        <dbReference type="Proteomes" id="UP000029736"/>
    </source>
</evidence>
<keyword evidence="1" id="KW-0812">Transmembrane</keyword>
<dbReference type="Pfam" id="PF01841">
    <property type="entry name" value="Transglut_core"/>
    <property type="match status" value="1"/>
</dbReference>
<dbReference type="STRING" id="1524460.IX84_23700"/>
<comment type="caution">
    <text evidence="3">The sequence shown here is derived from an EMBL/GenBank/DDBJ whole genome shotgun (WGS) entry which is preliminary data.</text>
</comment>
<reference evidence="3 4" key="1">
    <citation type="journal article" date="2014" name="Int. J. Syst. Evol. Microbiol.">
        <title>Phaeodactylibacter xiamenensis gen. nov., sp. nov., a member of the family Saprospiraceae isolated from the marine alga Phaeodactylum tricornutum.</title>
        <authorList>
            <person name="Chen Z.Jr."/>
            <person name="Lei X."/>
            <person name="Lai Q."/>
            <person name="Li Y."/>
            <person name="Zhang B."/>
            <person name="Zhang J."/>
            <person name="Zhang H."/>
            <person name="Yang L."/>
            <person name="Zheng W."/>
            <person name="Tian Y."/>
            <person name="Yu Z."/>
            <person name="Xu H.Jr."/>
            <person name="Zheng T."/>
        </authorList>
    </citation>
    <scope>NUCLEOTIDE SEQUENCE [LARGE SCALE GENOMIC DNA]</scope>
    <source>
        <strain evidence="3 4">KD52</strain>
    </source>
</reference>
<sequence>MLDHIGRKNRQAATRLTWFFIFTGITALVLFISSCTSKPPQEQRQETYRLDHPEQTVVHLTNTGPEESQFFIDINQGWYLQRTRVAQRIKAQNIGQEAQARAAWRLVAKTTRNAHLTSARWLHAPEYLLNSAGYGFCDDIASALATIWQEMGLPSRIWHLGGHVVPEVNIGGKWQMYDPDLGLYYLSDAQQVLSVEAIAGGAARWVTNGTQTVDLQNLPSPVTHQEKFLRPEDNHINRWFLDSIPEESGQFILGPGARLSCCDYHPGYFPNKVVKISLPAGFKGLIKTPLILVDADGFTAEVESQIKASHYLLPSGEISIRTPLPELSHLYFLANRQWPALENENSLFLEGTRLQQLEVSFSPSASSGELADFHHIPSFDFKDYLTFLSIWPQLPKVQSLENLKATYHRYHSIKAGKTIDIQLDFKPRYEALMDFLKQNPEYEEVILSSLSQPEFLYFILEYFLKEYPSVQLPGFIEQTYKSAITNQPEQ</sequence>
<dbReference type="InterPro" id="IPR038765">
    <property type="entry name" value="Papain-like_cys_pep_sf"/>
</dbReference>
<dbReference type="EMBL" id="JPOS01000082">
    <property type="protein sequence ID" value="KGE86139.1"/>
    <property type="molecule type" value="Genomic_DNA"/>
</dbReference>
<evidence type="ECO:0000256" key="1">
    <source>
        <dbReference type="SAM" id="Phobius"/>
    </source>
</evidence>
<accession>A0A098S182</accession>
<proteinExistence type="predicted"/>
<dbReference type="InterPro" id="IPR002931">
    <property type="entry name" value="Transglutaminase-like"/>
</dbReference>
<dbReference type="AlphaFoldDB" id="A0A098S182"/>
<keyword evidence="4" id="KW-1185">Reference proteome</keyword>
<gene>
    <name evidence="3" type="ORF">IX84_23700</name>
</gene>
<dbReference type="SUPFAM" id="SSF54001">
    <property type="entry name" value="Cysteine proteinases"/>
    <property type="match status" value="1"/>
</dbReference>